<dbReference type="AlphaFoldDB" id="A0A0A9AUM3"/>
<reference evidence="2" key="2">
    <citation type="journal article" date="2015" name="Data Brief">
        <title>Shoot transcriptome of the giant reed, Arundo donax.</title>
        <authorList>
            <person name="Barrero R.A."/>
            <person name="Guerrero F.D."/>
            <person name="Moolhuijzen P."/>
            <person name="Goolsby J.A."/>
            <person name="Tidwell J."/>
            <person name="Bellgard S.E."/>
            <person name="Bellgard M.I."/>
        </authorList>
    </citation>
    <scope>NUCLEOTIDE SEQUENCE</scope>
    <source>
        <tissue evidence="2">Shoot tissue taken approximately 20 cm above the soil surface</tissue>
    </source>
</reference>
<sequence>MLLITGMHTYVYMHRFSGVSVYTCLEVLGFWWVRAWLAV</sequence>
<organism evidence="2">
    <name type="scientific">Arundo donax</name>
    <name type="common">Giant reed</name>
    <name type="synonym">Donax arundinaceus</name>
    <dbReference type="NCBI Taxonomy" id="35708"/>
    <lineage>
        <taxon>Eukaryota</taxon>
        <taxon>Viridiplantae</taxon>
        <taxon>Streptophyta</taxon>
        <taxon>Embryophyta</taxon>
        <taxon>Tracheophyta</taxon>
        <taxon>Spermatophyta</taxon>
        <taxon>Magnoliopsida</taxon>
        <taxon>Liliopsida</taxon>
        <taxon>Poales</taxon>
        <taxon>Poaceae</taxon>
        <taxon>PACMAD clade</taxon>
        <taxon>Arundinoideae</taxon>
        <taxon>Arundineae</taxon>
        <taxon>Arundo</taxon>
    </lineage>
</organism>
<keyword evidence="1" id="KW-0812">Transmembrane</keyword>
<name>A0A0A9AUM3_ARUDO</name>
<feature type="transmembrane region" description="Helical" evidence="1">
    <location>
        <begin position="12"/>
        <end position="33"/>
    </location>
</feature>
<dbReference type="EMBL" id="GBRH01245310">
    <property type="protein sequence ID" value="JAD52585.1"/>
    <property type="molecule type" value="Transcribed_RNA"/>
</dbReference>
<reference evidence="2" key="1">
    <citation type="submission" date="2014-09" db="EMBL/GenBank/DDBJ databases">
        <authorList>
            <person name="Magalhaes I.L.F."/>
            <person name="Oliveira U."/>
            <person name="Santos F.R."/>
            <person name="Vidigal T.H.D.A."/>
            <person name="Brescovit A.D."/>
            <person name="Santos A.J."/>
        </authorList>
    </citation>
    <scope>NUCLEOTIDE SEQUENCE</scope>
    <source>
        <tissue evidence="2">Shoot tissue taken approximately 20 cm above the soil surface</tissue>
    </source>
</reference>
<accession>A0A0A9AUM3</accession>
<protein>
    <submittedName>
        <fullName evidence="2">Uncharacterized protein</fullName>
    </submittedName>
</protein>
<evidence type="ECO:0000256" key="1">
    <source>
        <dbReference type="SAM" id="Phobius"/>
    </source>
</evidence>
<keyword evidence="1" id="KW-1133">Transmembrane helix</keyword>
<keyword evidence="1" id="KW-0472">Membrane</keyword>
<evidence type="ECO:0000313" key="2">
    <source>
        <dbReference type="EMBL" id="JAD52585.1"/>
    </source>
</evidence>
<proteinExistence type="predicted"/>